<organism evidence="11">
    <name type="scientific">Priapulus caudatus</name>
    <name type="common">Priapulid worm</name>
    <dbReference type="NCBI Taxonomy" id="37621"/>
    <lineage>
        <taxon>Eukaryota</taxon>
        <taxon>Metazoa</taxon>
        <taxon>Ecdysozoa</taxon>
        <taxon>Scalidophora</taxon>
        <taxon>Priapulida</taxon>
        <taxon>Priapulimorpha</taxon>
        <taxon>Priapulimorphida</taxon>
        <taxon>Priapulidae</taxon>
        <taxon>Priapulus</taxon>
    </lineage>
</organism>
<reference evidence="11" key="1">
    <citation type="submission" date="2018-10" db="EMBL/GenBank/DDBJ databases">
        <authorList>
            <person name="Janssen R."/>
        </authorList>
    </citation>
    <scope>NUCLEOTIDE SEQUENCE</scope>
    <source>
        <tissue evidence="11">Embryonic</tissue>
    </source>
</reference>
<keyword evidence="8" id="KW-0449">Lipoprotein</keyword>
<proteinExistence type="evidence at transcript level"/>
<comment type="function">
    <text evidence="9">Ligand for members of the frizzled family of seven transmembrane receptors.</text>
</comment>
<keyword evidence="12" id="KW-1185">Reference proteome</keyword>
<evidence type="ECO:0000313" key="11">
    <source>
        <dbReference type="EMBL" id="VAY10404.1"/>
    </source>
</evidence>
<evidence type="ECO:0000256" key="6">
    <source>
        <dbReference type="ARBA" id="ARBA00022687"/>
    </source>
</evidence>
<dbReference type="EMBL" id="LR025126">
    <property type="protein sequence ID" value="VAY10404.1"/>
    <property type="molecule type" value="mRNA"/>
</dbReference>
<comment type="subcellular location">
    <subcellularLocation>
        <location evidence="1 9">Secreted</location>
        <location evidence="1 9">Extracellular space</location>
        <location evidence="1 9">Extracellular matrix</location>
    </subcellularLocation>
</comment>
<dbReference type="AlphaFoldDB" id="A0A3P3ZKT9"/>
<protein>
    <recommendedName>
        <fullName evidence="9">Protein Wnt</fullName>
    </recommendedName>
</protein>
<dbReference type="Proteomes" id="UP000695022">
    <property type="component" value="Unplaced"/>
</dbReference>
<dbReference type="PROSITE" id="PS00246">
    <property type="entry name" value="WNT1"/>
    <property type="match status" value="1"/>
</dbReference>
<evidence type="ECO:0000313" key="12">
    <source>
        <dbReference type="Proteomes" id="UP000695022"/>
    </source>
</evidence>
<reference evidence="13" key="2">
    <citation type="submission" date="2025-05" db="UniProtKB">
        <authorList>
            <consortium name="RefSeq"/>
        </authorList>
    </citation>
    <scope>IDENTIFICATION</scope>
</reference>
<keyword evidence="6 9" id="KW-0879">Wnt signaling pathway</keyword>
<evidence type="ECO:0000256" key="7">
    <source>
        <dbReference type="ARBA" id="ARBA00023157"/>
    </source>
</evidence>
<feature type="transmembrane region" description="Helical" evidence="10">
    <location>
        <begin position="22"/>
        <end position="42"/>
    </location>
</feature>
<dbReference type="FunFam" id="3.30.2460.20:FF:000001">
    <property type="entry name" value="Wnt homolog"/>
    <property type="match status" value="1"/>
</dbReference>
<dbReference type="GO" id="GO:0045165">
    <property type="term" value="P:cell fate commitment"/>
    <property type="evidence" value="ECO:0007669"/>
    <property type="project" value="TreeGrafter"/>
</dbReference>
<dbReference type="Gene3D" id="3.30.2460.20">
    <property type="match status" value="1"/>
</dbReference>
<dbReference type="InterPro" id="IPR018161">
    <property type="entry name" value="Wnt_CS"/>
</dbReference>
<comment type="similarity">
    <text evidence="2 9">Belongs to the Wnt family.</text>
</comment>
<dbReference type="CDD" id="cd19342">
    <property type="entry name" value="Wnt_Wnt10"/>
    <property type="match status" value="1"/>
</dbReference>
<gene>
    <name evidence="11" type="primary">Wnt10</name>
    <name evidence="13" type="synonym">LOC106820955</name>
</gene>
<dbReference type="PANTHER" id="PTHR12027">
    <property type="entry name" value="WNT RELATED"/>
    <property type="match status" value="1"/>
</dbReference>
<name>A0A3P3ZKT9_PRICU</name>
<sequence length="388" mass="43918">MTENTLRAFVLKQLLRSLLSTGALHLVLVTLFALSLICDVSYCKKSRRRWKSGRLDVLTPVIAANTACATFPELSRPQTQLCEKFPDVTHSAIDGVQMAITECQYQFQKHRWNCSSLDTKSRTSFNNPILMKGFRETAFANAISSAGVVYHVARSCSLGNLLSCSCQTDMGKPRKKEVRQITQDSPNQQWIWAGCHDNAAFASAFAREFLDSKKSRASDLQSNVNTHNKKAGRLAVSKSMEIKCKCHGMSGSCELKTCWRAVPVLHTVGEQLRDRYQYATRVQYSNKHPGRMVTMYSDREKPPRRNLVYYDASPNYCDADEHLHVVGTAERVCNKSSTDMDWCGTLCCGRGYNTVLVTKTDRCNCRFHWCCYVVCETCTRKEWVTVCK</sequence>
<keyword evidence="3 9" id="KW-0217">Developmental protein</keyword>
<dbReference type="OrthoDB" id="5945655at2759"/>
<evidence type="ECO:0000256" key="2">
    <source>
        <dbReference type="ARBA" id="ARBA00005683"/>
    </source>
</evidence>
<dbReference type="Pfam" id="PF00110">
    <property type="entry name" value="wnt"/>
    <property type="match status" value="1"/>
</dbReference>
<dbReference type="GO" id="GO:0060070">
    <property type="term" value="P:canonical Wnt signaling pathway"/>
    <property type="evidence" value="ECO:0007669"/>
    <property type="project" value="TreeGrafter"/>
</dbReference>
<dbReference type="GO" id="GO:0005125">
    <property type="term" value="F:cytokine activity"/>
    <property type="evidence" value="ECO:0007669"/>
    <property type="project" value="TreeGrafter"/>
</dbReference>
<keyword evidence="10" id="KW-1133">Transmembrane helix</keyword>
<keyword evidence="4" id="KW-0964">Secreted</keyword>
<dbReference type="GO" id="GO:0000902">
    <property type="term" value="P:cell morphogenesis"/>
    <property type="evidence" value="ECO:0007669"/>
    <property type="project" value="UniProtKB-ARBA"/>
</dbReference>
<evidence type="ECO:0000256" key="9">
    <source>
        <dbReference type="RuleBase" id="RU003500"/>
    </source>
</evidence>
<dbReference type="InterPro" id="IPR005817">
    <property type="entry name" value="Wnt"/>
</dbReference>
<evidence type="ECO:0000256" key="10">
    <source>
        <dbReference type="SAM" id="Phobius"/>
    </source>
</evidence>
<evidence type="ECO:0000256" key="1">
    <source>
        <dbReference type="ARBA" id="ARBA00004498"/>
    </source>
</evidence>
<dbReference type="GO" id="GO:0005109">
    <property type="term" value="F:frizzled binding"/>
    <property type="evidence" value="ECO:0007669"/>
    <property type="project" value="TreeGrafter"/>
</dbReference>
<evidence type="ECO:0000256" key="4">
    <source>
        <dbReference type="ARBA" id="ARBA00022525"/>
    </source>
</evidence>
<keyword evidence="5" id="KW-0272">Extracellular matrix</keyword>
<evidence type="ECO:0000256" key="8">
    <source>
        <dbReference type="ARBA" id="ARBA00023288"/>
    </source>
</evidence>
<evidence type="ECO:0000313" key="13">
    <source>
        <dbReference type="RefSeq" id="XP_014681062.1"/>
    </source>
</evidence>
<dbReference type="GeneID" id="106820955"/>
<dbReference type="PANTHER" id="PTHR12027:SF98">
    <property type="entry name" value="PROTEIN WNT"/>
    <property type="match status" value="1"/>
</dbReference>
<dbReference type="RefSeq" id="XP_014681062.1">
    <property type="nucleotide sequence ID" value="XM_014825576.1"/>
</dbReference>
<keyword evidence="10" id="KW-0472">Membrane</keyword>
<evidence type="ECO:0000256" key="5">
    <source>
        <dbReference type="ARBA" id="ARBA00022530"/>
    </source>
</evidence>
<keyword evidence="10" id="KW-0812">Transmembrane</keyword>
<dbReference type="SMART" id="SM00097">
    <property type="entry name" value="WNT1"/>
    <property type="match status" value="1"/>
</dbReference>
<evidence type="ECO:0000256" key="3">
    <source>
        <dbReference type="ARBA" id="ARBA00022473"/>
    </source>
</evidence>
<keyword evidence="7" id="KW-1015">Disulfide bond</keyword>
<accession>A0A3P3ZKT9</accession>
<dbReference type="GO" id="GO:0005615">
    <property type="term" value="C:extracellular space"/>
    <property type="evidence" value="ECO:0007669"/>
    <property type="project" value="TreeGrafter"/>
</dbReference>
<dbReference type="InterPro" id="IPR043158">
    <property type="entry name" value="Wnt_C"/>
</dbReference>
<dbReference type="GO" id="GO:0030182">
    <property type="term" value="P:neuron differentiation"/>
    <property type="evidence" value="ECO:0007669"/>
    <property type="project" value="TreeGrafter"/>
</dbReference>
<dbReference type="PRINTS" id="PR01349">
    <property type="entry name" value="WNTPROTEIN"/>
</dbReference>
<dbReference type="OMA" id="NVECDEC"/>